<dbReference type="GO" id="GO:0006164">
    <property type="term" value="P:purine nucleotide biosynthetic process"/>
    <property type="evidence" value="ECO:0007669"/>
    <property type="project" value="UniProtKB-KW"/>
</dbReference>
<dbReference type="GO" id="GO:0009086">
    <property type="term" value="P:methionine biosynthetic process"/>
    <property type="evidence" value="ECO:0007669"/>
    <property type="project" value="UniProtKB-KW"/>
</dbReference>
<dbReference type="InterPro" id="IPR020867">
    <property type="entry name" value="THF_DH/CycHdrlase_CS"/>
</dbReference>
<comment type="catalytic activity">
    <reaction evidence="12">
        <text>(6R)-5,10-methylene-5,6,7,8-tetrahydrofolate + NADP(+) = (6R)-5,10-methenyltetrahydrofolate + NADPH</text>
        <dbReference type="Rhea" id="RHEA:22812"/>
        <dbReference type="ChEBI" id="CHEBI:15636"/>
        <dbReference type="ChEBI" id="CHEBI:57455"/>
        <dbReference type="ChEBI" id="CHEBI:57783"/>
        <dbReference type="ChEBI" id="CHEBI:58349"/>
        <dbReference type="EC" id="1.5.1.5"/>
    </reaction>
</comment>
<dbReference type="PANTHER" id="PTHR48099:SF5">
    <property type="entry name" value="C-1-TETRAHYDROFOLATE SYNTHASE, CYTOPLASMIC"/>
    <property type="match status" value="1"/>
</dbReference>
<dbReference type="InterPro" id="IPR020631">
    <property type="entry name" value="THF_DH/CycHdrlase_NAD-bd_dom"/>
</dbReference>
<keyword evidence="5 12" id="KW-0658">Purine biosynthesis</keyword>
<evidence type="ECO:0000256" key="11">
    <source>
        <dbReference type="ARBA" id="ARBA00023268"/>
    </source>
</evidence>
<evidence type="ECO:0000256" key="5">
    <source>
        <dbReference type="ARBA" id="ARBA00022755"/>
    </source>
</evidence>
<evidence type="ECO:0000256" key="8">
    <source>
        <dbReference type="ARBA" id="ARBA00023002"/>
    </source>
</evidence>
<evidence type="ECO:0000256" key="1">
    <source>
        <dbReference type="ARBA" id="ARBA00004777"/>
    </source>
</evidence>
<name>A0A1F4UH54_9BACT</name>
<comment type="subunit">
    <text evidence="2 12">Homodimer.</text>
</comment>
<dbReference type="HAMAP" id="MF_01576">
    <property type="entry name" value="THF_DHG_CYH"/>
    <property type="match status" value="1"/>
</dbReference>
<evidence type="ECO:0000259" key="13">
    <source>
        <dbReference type="Pfam" id="PF00763"/>
    </source>
</evidence>
<comment type="caution">
    <text evidence="15">The sequence shown here is derived from an EMBL/GenBank/DDBJ whole genome shotgun (WGS) entry which is preliminary data.</text>
</comment>
<dbReference type="FunFam" id="3.40.50.10860:FF:000005">
    <property type="entry name" value="C-1-tetrahydrofolate synthase, cytoplasmic, putative"/>
    <property type="match status" value="1"/>
</dbReference>
<gene>
    <name evidence="12" type="primary">folD</name>
    <name evidence="15" type="ORF">A2400_02470</name>
</gene>
<feature type="domain" description="Tetrahydrofolate dehydrogenase/cyclohydrolase catalytic" evidence="13">
    <location>
        <begin position="4"/>
        <end position="119"/>
    </location>
</feature>
<dbReference type="Proteomes" id="UP000177434">
    <property type="component" value="Unassembled WGS sequence"/>
</dbReference>
<comment type="caution">
    <text evidence="12">Lacks conserved residue(s) required for the propagation of feature annotation.</text>
</comment>
<dbReference type="GO" id="GO:0005829">
    <property type="term" value="C:cytosol"/>
    <property type="evidence" value="ECO:0007669"/>
    <property type="project" value="TreeGrafter"/>
</dbReference>
<protein>
    <recommendedName>
        <fullName evidence="12">Bifunctional protein FolD</fullName>
    </recommendedName>
    <domain>
        <recommendedName>
            <fullName evidence="12">Methylenetetrahydrofolate dehydrogenase</fullName>
            <ecNumber evidence="12">1.5.1.5</ecNumber>
        </recommendedName>
    </domain>
    <domain>
        <recommendedName>
            <fullName evidence="12">Methenyltetrahydrofolate cyclohydrolase</fullName>
            <ecNumber evidence="12">3.5.4.9</ecNumber>
        </recommendedName>
    </domain>
</protein>
<dbReference type="InterPro" id="IPR020630">
    <property type="entry name" value="THF_DH/CycHdrlase_cat_dom"/>
</dbReference>
<evidence type="ECO:0000256" key="6">
    <source>
        <dbReference type="ARBA" id="ARBA00022801"/>
    </source>
</evidence>
<keyword evidence="11 12" id="KW-0511">Multifunctional enzyme</keyword>
<keyword evidence="7 12" id="KW-0521">NADP</keyword>
<dbReference type="InterPro" id="IPR036291">
    <property type="entry name" value="NAD(P)-bd_dom_sf"/>
</dbReference>
<organism evidence="15 16">
    <name type="scientific">candidate division WS6 bacterium RIFOXYB1_FULL_33_14</name>
    <dbReference type="NCBI Taxonomy" id="1817896"/>
    <lineage>
        <taxon>Bacteria</taxon>
        <taxon>Candidatus Dojkabacteria</taxon>
    </lineage>
</organism>
<dbReference type="AlphaFoldDB" id="A0A1F4UH54"/>
<dbReference type="PROSITE" id="PS00766">
    <property type="entry name" value="THF_DHG_CYH_1"/>
    <property type="match status" value="1"/>
</dbReference>
<feature type="binding site" evidence="12">
    <location>
        <position position="231"/>
    </location>
    <ligand>
        <name>NADP(+)</name>
        <dbReference type="ChEBI" id="CHEBI:58349"/>
    </ligand>
</feature>
<dbReference type="FunFam" id="3.40.50.720:FF:000094">
    <property type="entry name" value="Bifunctional protein FolD"/>
    <property type="match status" value="1"/>
</dbReference>
<keyword evidence="8 12" id="KW-0560">Oxidoreductase</keyword>
<dbReference type="PANTHER" id="PTHR48099">
    <property type="entry name" value="C-1-TETRAHYDROFOLATE SYNTHASE, CYTOPLASMIC-RELATED"/>
    <property type="match status" value="1"/>
</dbReference>
<accession>A0A1F4UH54</accession>
<feature type="domain" description="Tetrahydrofolate dehydrogenase/cyclohydrolase NAD(P)-binding" evidence="14">
    <location>
        <begin position="139"/>
        <end position="281"/>
    </location>
</feature>
<dbReference type="GO" id="GO:0004477">
    <property type="term" value="F:methenyltetrahydrofolate cyclohydrolase activity"/>
    <property type="evidence" value="ECO:0007669"/>
    <property type="project" value="UniProtKB-UniRule"/>
</dbReference>
<evidence type="ECO:0000256" key="9">
    <source>
        <dbReference type="ARBA" id="ARBA00023102"/>
    </source>
</evidence>
<dbReference type="InterPro" id="IPR000672">
    <property type="entry name" value="THF_DH/CycHdrlase"/>
</dbReference>
<dbReference type="PROSITE" id="PS00767">
    <property type="entry name" value="THF_DHG_CYH_2"/>
    <property type="match status" value="1"/>
</dbReference>
<dbReference type="CDD" id="cd01080">
    <property type="entry name" value="NAD_bind_m-THF_DH_Cyclohyd"/>
    <property type="match status" value="1"/>
</dbReference>
<dbReference type="SUPFAM" id="SSF51735">
    <property type="entry name" value="NAD(P)-binding Rossmann-fold domains"/>
    <property type="match status" value="1"/>
</dbReference>
<evidence type="ECO:0000256" key="2">
    <source>
        <dbReference type="ARBA" id="ARBA00011738"/>
    </source>
</evidence>
<evidence type="ECO:0000256" key="4">
    <source>
        <dbReference type="ARBA" id="ARBA00022605"/>
    </source>
</evidence>
<dbReference type="GO" id="GO:0004488">
    <property type="term" value="F:methylenetetrahydrofolate dehydrogenase (NADP+) activity"/>
    <property type="evidence" value="ECO:0007669"/>
    <property type="project" value="UniProtKB-UniRule"/>
</dbReference>
<comment type="similarity">
    <text evidence="12">Belongs to the tetrahydrofolate dehydrogenase/cyclohydrolase family.</text>
</comment>
<keyword evidence="4 12" id="KW-0028">Amino-acid biosynthesis</keyword>
<keyword evidence="6 12" id="KW-0378">Hydrolase</keyword>
<keyword evidence="9 12" id="KW-0368">Histidine biosynthesis</keyword>
<comment type="function">
    <text evidence="12">Catalyzes the oxidation of 5,10-methylenetetrahydrofolate to 5,10-methenyltetrahydrofolate and then the hydrolysis of 5,10-methenyltetrahydrofolate to 10-formyltetrahydrofolate.</text>
</comment>
<dbReference type="PRINTS" id="PR00085">
    <property type="entry name" value="THFDHDRGNASE"/>
</dbReference>
<dbReference type="Pfam" id="PF02882">
    <property type="entry name" value="THF_DHG_CYH_C"/>
    <property type="match status" value="1"/>
</dbReference>
<evidence type="ECO:0000256" key="3">
    <source>
        <dbReference type="ARBA" id="ARBA00022563"/>
    </source>
</evidence>
<dbReference type="GO" id="GO:0035999">
    <property type="term" value="P:tetrahydrofolate interconversion"/>
    <property type="evidence" value="ECO:0007669"/>
    <property type="project" value="UniProtKB-UniRule"/>
</dbReference>
<feature type="binding site" evidence="12">
    <location>
        <begin position="165"/>
        <end position="167"/>
    </location>
    <ligand>
        <name>NADP(+)</name>
        <dbReference type="ChEBI" id="CHEBI:58349"/>
    </ligand>
</feature>
<dbReference type="UniPathway" id="UPA00193"/>
<dbReference type="EC" id="1.5.1.5" evidence="12"/>
<dbReference type="GO" id="GO:0000105">
    <property type="term" value="P:L-histidine biosynthetic process"/>
    <property type="evidence" value="ECO:0007669"/>
    <property type="project" value="UniProtKB-KW"/>
</dbReference>
<evidence type="ECO:0000256" key="12">
    <source>
        <dbReference type="HAMAP-Rule" id="MF_01576"/>
    </source>
</evidence>
<comment type="pathway">
    <text evidence="1 12">One-carbon metabolism; tetrahydrofolate interconversion.</text>
</comment>
<evidence type="ECO:0000313" key="16">
    <source>
        <dbReference type="Proteomes" id="UP000177434"/>
    </source>
</evidence>
<evidence type="ECO:0000256" key="7">
    <source>
        <dbReference type="ARBA" id="ARBA00022857"/>
    </source>
</evidence>
<evidence type="ECO:0000259" key="14">
    <source>
        <dbReference type="Pfam" id="PF02882"/>
    </source>
</evidence>
<dbReference type="SUPFAM" id="SSF53223">
    <property type="entry name" value="Aminoacid dehydrogenase-like, N-terminal domain"/>
    <property type="match status" value="1"/>
</dbReference>
<keyword evidence="3 12" id="KW-0554">One-carbon metabolism</keyword>
<evidence type="ECO:0000256" key="10">
    <source>
        <dbReference type="ARBA" id="ARBA00023167"/>
    </source>
</evidence>
<comment type="catalytic activity">
    <reaction evidence="12">
        <text>(6R)-5,10-methenyltetrahydrofolate + H2O = (6R)-10-formyltetrahydrofolate + H(+)</text>
        <dbReference type="Rhea" id="RHEA:23700"/>
        <dbReference type="ChEBI" id="CHEBI:15377"/>
        <dbReference type="ChEBI" id="CHEBI:15378"/>
        <dbReference type="ChEBI" id="CHEBI:57455"/>
        <dbReference type="ChEBI" id="CHEBI:195366"/>
        <dbReference type="EC" id="3.5.4.9"/>
    </reaction>
</comment>
<sequence length="282" mass="31203">MKILDGKQTSLKISEKIQKEIQEYIDSEKRASKLDILLVGDDFGSQKYVEMKSKKAQELGIQCEVHRFEEDIQEEELIRLIEELNRNDEIDGVMVQLPLPSHINEKNILEKILPSKDVDGLTSVNLGKLFKNDPTAIAPATAKGILELLKEYEIEIDGKSAVVIGRSDIVGLPTVALLQNENATVTVCHSHTKDLKEVCKRADILVVGIGKAEFIDMEYVKEGSVVIDVGTNKNEEGKLVGDVDFESVKNIVEYITPVPGGVGPMTISCLLSNLLDAYKKNV</sequence>
<dbReference type="InterPro" id="IPR046346">
    <property type="entry name" value="Aminoacid_DH-like_N_sf"/>
</dbReference>
<evidence type="ECO:0000313" key="15">
    <source>
        <dbReference type="EMBL" id="OGC44266.1"/>
    </source>
</evidence>
<proteinExistence type="inferred from homology"/>
<dbReference type="Gene3D" id="3.40.50.10860">
    <property type="entry name" value="Leucine Dehydrogenase, chain A, domain 1"/>
    <property type="match status" value="1"/>
</dbReference>
<reference evidence="15 16" key="1">
    <citation type="journal article" date="2016" name="Nat. Commun.">
        <title>Thousands of microbial genomes shed light on interconnected biogeochemical processes in an aquifer system.</title>
        <authorList>
            <person name="Anantharaman K."/>
            <person name="Brown C.T."/>
            <person name="Hug L.A."/>
            <person name="Sharon I."/>
            <person name="Castelle C.J."/>
            <person name="Probst A.J."/>
            <person name="Thomas B.C."/>
            <person name="Singh A."/>
            <person name="Wilkins M.J."/>
            <person name="Karaoz U."/>
            <person name="Brodie E.L."/>
            <person name="Williams K.H."/>
            <person name="Hubbard S.S."/>
            <person name="Banfield J.F."/>
        </authorList>
    </citation>
    <scope>NUCLEOTIDE SEQUENCE [LARGE SCALE GENOMIC DNA]</scope>
</reference>
<dbReference type="EMBL" id="MEUN01000070">
    <property type="protein sequence ID" value="OGC44266.1"/>
    <property type="molecule type" value="Genomic_DNA"/>
</dbReference>
<dbReference type="EC" id="3.5.4.9" evidence="12"/>
<dbReference type="Gene3D" id="3.40.50.720">
    <property type="entry name" value="NAD(P)-binding Rossmann-like Domain"/>
    <property type="match status" value="1"/>
</dbReference>
<dbReference type="Pfam" id="PF00763">
    <property type="entry name" value="THF_DHG_CYH"/>
    <property type="match status" value="1"/>
</dbReference>
<keyword evidence="10 12" id="KW-0486">Methionine biosynthesis</keyword>